<comment type="similarity">
    <text evidence="3 8">Belongs to the trans-sulfuration enzymes family.</text>
</comment>
<sequence>MANCREHFQHFGTNAIHTGQEPEQWDADQIIPPVSLSTTFKQSEPGKFKKYDYSRASNPSRNTLEKCLAALEGAEYCKCCV</sequence>
<name>A0A3P6TFC0_LITSI</name>
<dbReference type="InterPro" id="IPR000277">
    <property type="entry name" value="Cys/Met-Metab_PyrdxlP-dep_enz"/>
</dbReference>
<dbReference type="EMBL" id="UYRX01000557">
    <property type="protein sequence ID" value="VDK83827.1"/>
    <property type="molecule type" value="Genomic_DNA"/>
</dbReference>
<gene>
    <name evidence="9" type="ORF">NLS_LOCUS6380</name>
</gene>
<dbReference type="GO" id="GO:0005737">
    <property type="term" value="C:cytoplasm"/>
    <property type="evidence" value="ECO:0007669"/>
    <property type="project" value="TreeGrafter"/>
</dbReference>
<dbReference type="AlphaFoldDB" id="A0A3P6TFC0"/>
<dbReference type="Gene3D" id="3.40.640.10">
    <property type="entry name" value="Type I PLP-dependent aspartate aminotransferase-like (Major domain)"/>
    <property type="match status" value="1"/>
</dbReference>
<dbReference type="InterPro" id="IPR015424">
    <property type="entry name" value="PyrdxlP-dep_Trfase"/>
</dbReference>
<evidence type="ECO:0000313" key="9">
    <source>
        <dbReference type="EMBL" id="VDK83827.1"/>
    </source>
</evidence>
<evidence type="ECO:0000256" key="7">
    <source>
        <dbReference type="ARBA" id="ARBA00029853"/>
    </source>
</evidence>
<evidence type="ECO:0000256" key="1">
    <source>
        <dbReference type="ARBA" id="ARBA00001933"/>
    </source>
</evidence>
<dbReference type="SUPFAM" id="SSF53383">
    <property type="entry name" value="PLP-dependent transferases"/>
    <property type="match status" value="1"/>
</dbReference>
<organism evidence="9 10">
    <name type="scientific">Litomosoides sigmodontis</name>
    <name type="common">Filarial nematode worm</name>
    <dbReference type="NCBI Taxonomy" id="42156"/>
    <lineage>
        <taxon>Eukaryota</taxon>
        <taxon>Metazoa</taxon>
        <taxon>Ecdysozoa</taxon>
        <taxon>Nematoda</taxon>
        <taxon>Chromadorea</taxon>
        <taxon>Rhabditida</taxon>
        <taxon>Spirurina</taxon>
        <taxon>Spiruromorpha</taxon>
        <taxon>Filarioidea</taxon>
        <taxon>Onchocercidae</taxon>
        <taxon>Litomosoides</taxon>
    </lineage>
</organism>
<accession>A0A3P6TFC0</accession>
<reference evidence="9 10" key="1">
    <citation type="submission" date="2018-08" db="EMBL/GenBank/DDBJ databases">
        <authorList>
            <person name="Laetsch R D."/>
            <person name="Stevens L."/>
            <person name="Kumar S."/>
            <person name="Blaxter L. M."/>
        </authorList>
    </citation>
    <scope>NUCLEOTIDE SEQUENCE [LARGE SCALE GENOMIC DNA]</scope>
</reference>
<dbReference type="STRING" id="42156.A0A3P6TFC0"/>
<evidence type="ECO:0000256" key="2">
    <source>
        <dbReference type="ARBA" id="ARBA00005038"/>
    </source>
</evidence>
<evidence type="ECO:0000256" key="8">
    <source>
        <dbReference type="RuleBase" id="RU362118"/>
    </source>
</evidence>
<keyword evidence="10" id="KW-1185">Reference proteome</keyword>
<evidence type="ECO:0000256" key="4">
    <source>
        <dbReference type="ARBA" id="ARBA00012085"/>
    </source>
</evidence>
<dbReference type="GO" id="GO:0019343">
    <property type="term" value="P:cysteine biosynthetic process via cystathionine"/>
    <property type="evidence" value="ECO:0007669"/>
    <property type="project" value="TreeGrafter"/>
</dbReference>
<dbReference type="OrthoDB" id="5852746at2759"/>
<dbReference type="PANTHER" id="PTHR11808:SF15">
    <property type="entry name" value="CYSTATHIONINE GAMMA-LYASE"/>
    <property type="match status" value="1"/>
</dbReference>
<keyword evidence="5 8" id="KW-0663">Pyridoxal phosphate</keyword>
<dbReference type="Pfam" id="PF01053">
    <property type="entry name" value="Cys_Met_Meta_PP"/>
    <property type="match status" value="1"/>
</dbReference>
<dbReference type="GO" id="GO:0030170">
    <property type="term" value="F:pyridoxal phosphate binding"/>
    <property type="evidence" value="ECO:0007669"/>
    <property type="project" value="InterPro"/>
</dbReference>
<comment type="pathway">
    <text evidence="2">Amino-acid biosynthesis; L-cysteine biosynthesis; L-cysteine from L-homocysteine and L-serine: step 2/2.</text>
</comment>
<dbReference type="GO" id="GO:0019346">
    <property type="term" value="P:transsulfuration"/>
    <property type="evidence" value="ECO:0007669"/>
    <property type="project" value="InterPro"/>
</dbReference>
<comment type="cofactor">
    <cofactor evidence="1 8">
        <name>pyridoxal 5'-phosphate</name>
        <dbReference type="ChEBI" id="CHEBI:597326"/>
    </cofactor>
</comment>
<dbReference type="UniPathway" id="UPA00136">
    <property type="reaction ID" value="UER00202"/>
</dbReference>
<keyword evidence="6" id="KW-0028">Amino-acid biosynthesis</keyword>
<dbReference type="PANTHER" id="PTHR11808">
    <property type="entry name" value="TRANS-SULFURATION ENZYME FAMILY MEMBER"/>
    <property type="match status" value="1"/>
</dbReference>
<dbReference type="InterPro" id="IPR015421">
    <property type="entry name" value="PyrdxlP-dep_Trfase_major"/>
</dbReference>
<protein>
    <recommendedName>
        <fullName evidence="4">cystathionine gamma-lyase</fullName>
        <ecNumber evidence="4">4.4.1.1</ecNumber>
    </recommendedName>
    <alternativeName>
        <fullName evidence="7">Gamma-cystathionase</fullName>
    </alternativeName>
</protein>
<proteinExistence type="inferred from homology"/>
<dbReference type="OMA" id="MANCREH"/>
<evidence type="ECO:0000256" key="5">
    <source>
        <dbReference type="ARBA" id="ARBA00022898"/>
    </source>
</evidence>
<evidence type="ECO:0000256" key="6">
    <source>
        <dbReference type="ARBA" id="ARBA00023192"/>
    </source>
</evidence>
<dbReference type="EC" id="4.4.1.1" evidence="4"/>
<dbReference type="GO" id="GO:0004123">
    <property type="term" value="F:cystathionine gamma-lyase activity"/>
    <property type="evidence" value="ECO:0007669"/>
    <property type="project" value="TreeGrafter"/>
</dbReference>
<keyword evidence="6" id="KW-0198">Cysteine biosynthesis</keyword>
<dbReference type="Proteomes" id="UP000277928">
    <property type="component" value="Unassembled WGS sequence"/>
</dbReference>
<evidence type="ECO:0000313" key="10">
    <source>
        <dbReference type="Proteomes" id="UP000277928"/>
    </source>
</evidence>
<evidence type="ECO:0000256" key="3">
    <source>
        <dbReference type="ARBA" id="ARBA00009077"/>
    </source>
</evidence>